<reference evidence="1" key="2">
    <citation type="journal article" date="2024" name="Plant">
        <title>Genomic evolution and insights into agronomic trait innovations of Sesamum species.</title>
        <authorList>
            <person name="Miao H."/>
            <person name="Wang L."/>
            <person name="Qu L."/>
            <person name="Liu H."/>
            <person name="Sun Y."/>
            <person name="Le M."/>
            <person name="Wang Q."/>
            <person name="Wei S."/>
            <person name="Zheng Y."/>
            <person name="Lin W."/>
            <person name="Duan Y."/>
            <person name="Cao H."/>
            <person name="Xiong S."/>
            <person name="Wang X."/>
            <person name="Wei L."/>
            <person name="Li C."/>
            <person name="Ma Q."/>
            <person name="Ju M."/>
            <person name="Zhao R."/>
            <person name="Li G."/>
            <person name="Mu C."/>
            <person name="Tian Q."/>
            <person name="Mei H."/>
            <person name="Zhang T."/>
            <person name="Gao T."/>
            <person name="Zhang H."/>
        </authorList>
    </citation>
    <scope>NUCLEOTIDE SEQUENCE</scope>
    <source>
        <strain evidence="1">G02</strain>
    </source>
</reference>
<gene>
    <name evidence="1" type="ORF">Sradi_0932900</name>
</gene>
<sequence>MGQSYVMRRWCLSRGTSARSMLNCSLVSKHRVENQVVEGTQQRAISGLHTMIGGEGPLSYAHNSSYQVPTAYIVKHVIFFRPKNQQKDDHM</sequence>
<evidence type="ECO:0000313" key="1">
    <source>
        <dbReference type="EMBL" id="KAL0423981.1"/>
    </source>
</evidence>
<organism evidence="1">
    <name type="scientific">Sesamum radiatum</name>
    <name type="common">Black benniseed</name>
    <dbReference type="NCBI Taxonomy" id="300843"/>
    <lineage>
        <taxon>Eukaryota</taxon>
        <taxon>Viridiplantae</taxon>
        <taxon>Streptophyta</taxon>
        <taxon>Embryophyta</taxon>
        <taxon>Tracheophyta</taxon>
        <taxon>Spermatophyta</taxon>
        <taxon>Magnoliopsida</taxon>
        <taxon>eudicotyledons</taxon>
        <taxon>Gunneridae</taxon>
        <taxon>Pentapetalae</taxon>
        <taxon>asterids</taxon>
        <taxon>lamiids</taxon>
        <taxon>Lamiales</taxon>
        <taxon>Pedaliaceae</taxon>
        <taxon>Sesamum</taxon>
    </lineage>
</organism>
<proteinExistence type="predicted"/>
<dbReference type="EMBL" id="JACGWJ010000004">
    <property type="protein sequence ID" value="KAL0423981.1"/>
    <property type="molecule type" value="Genomic_DNA"/>
</dbReference>
<name>A0AAW2V3P3_SESRA</name>
<reference evidence="1" key="1">
    <citation type="submission" date="2020-06" db="EMBL/GenBank/DDBJ databases">
        <authorList>
            <person name="Li T."/>
            <person name="Hu X."/>
            <person name="Zhang T."/>
            <person name="Song X."/>
            <person name="Zhang H."/>
            <person name="Dai N."/>
            <person name="Sheng W."/>
            <person name="Hou X."/>
            <person name="Wei L."/>
        </authorList>
    </citation>
    <scope>NUCLEOTIDE SEQUENCE</scope>
    <source>
        <strain evidence="1">G02</strain>
        <tissue evidence="1">Leaf</tissue>
    </source>
</reference>
<accession>A0AAW2V3P3</accession>
<protein>
    <submittedName>
        <fullName evidence="1">Uncharacterized protein</fullName>
    </submittedName>
</protein>
<comment type="caution">
    <text evidence="1">The sequence shown here is derived from an EMBL/GenBank/DDBJ whole genome shotgun (WGS) entry which is preliminary data.</text>
</comment>
<dbReference type="AlphaFoldDB" id="A0AAW2V3P3"/>